<keyword evidence="3" id="KW-1185">Reference proteome</keyword>
<dbReference type="AlphaFoldDB" id="A0AAE7BBY7"/>
<dbReference type="InterPro" id="IPR005645">
    <property type="entry name" value="FSH-like_dom"/>
</dbReference>
<name>A0AAE7BBY7_9BACT</name>
<dbReference type="PROSITE" id="PS51257">
    <property type="entry name" value="PROKAR_LIPOPROTEIN"/>
    <property type="match status" value="1"/>
</dbReference>
<dbReference type="RefSeq" id="WP_128357877.1">
    <property type="nucleotide sequence ID" value="NZ_CP053840.1"/>
</dbReference>
<evidence type="ECO:0000313" key="3">
    <source>
        <dbReference type="Proteomes" id="UP000503482"/>
    </source>
</evidence>
<dbReference type="Proteomes" id="UP000503482">
    <property type="component" value="Chromosome"/>
</dbReference>
<protein>
    <recommendedName>
        <fullName evidence="1">Serine hydrolase domain-containing protein</fullName>
    </recommendedName>
</protein>
<organism evidence="2 3">
    <name type="scientific">Arcobacter venerupis</name>
    <dbReference type="NCBI Taxonomy" id="1054033"/>
    <lineage>
        <taxon>Bacteria</taxon>
        <taxon>Pseudomonadati</taxon>
        <taxon>Campylobacterota</taxon>
        <taxon>Epsilonproteobacteria</taxon>
        <taxon>Campylobacterales</taxon>
        <taxon>Arcobacteraceae</taxon>
        <taxon>Arcobacter</taxon>
    </lineage>
</organism>
<proteinExistence type="predicted"/>
<dbReference type="KEGG" id="avp:AVENP_2023"/>
<dbReference type="InterPro" id="IPR029058">
    <property type="entry name" value="AB_hydrolase_fold"/>
</dbReference>
<reference evidence="2 3" key="1">
    <citation type="submission" date="2020-05" db="EMBL/GenBank/DDBJ databases">
        <title>Complete genome sequencing of Campylobacter and Arcobacter type strains.</title>
        <authorList>
            <person name="Miller W.G."/>
            <person name="Yee E."/>
        </authorList>
    </citation>
    <scope>NUCLEOTIDE SEQUENCE [LARGE SCALE GENOMIC DNA]</scope>
    <source>
        <strain evidence="2 3">LMG 26156</strain>
    </source>
</reference>
<dbReference type="SUPFAM" id="SSF53474">
    <property type="entry name" value="alpha/beta-Hydrolases"/>
    <property type="match status" value="1"/>
</dbReference>
<accession>A0AAE7BBY7</accession>
<gene>
    <name evidence="2" type="ORF">AVENP_2023</name>
</gene>
<evidence type="ECO:0000313" key="2">
    <source>
        <dbReference type="EMBL" id="QKF67564.1"/>
    </source>
</evidence>
<dbReference type="EMBL" id="CP053840">
    <property type="protein sequence ID" value="QKF67564.1"/>
    <property type="molecule type" value="Genomic_DNA"/>
</dbReference>
<evidence type="ECO:0000259" key="1">
    <source>
        <dbReference type="Pfam" id="PF03959"/>
    </source>
</evidence>
<dbReference type="Pfam" id="PF03959">
    <property type="entry name" value="FSH1"/>
    <property type="match status" value="1"/>
</dbReference>
<feature type="domain" description="Serine hydrolase" evidence="1">
    <location>
        <begin position="89"/>
        <end position="237"/>
    </location>
</feature>
<dbReference type="Gene3D" id="3.40.50.1820">
    <property type="entry name" value="alpha/beta hydrolase"/>
    <property type="match status" value="1"/>
</dbReference>
<sequence>MKINLLIFLIITFFSGCLSTIPTPQDREKTLISLKNKEFSLVNIQTSYFPLLSLQKNIKNCENKDLKVYIEGDGLSWITRTTISSNPTPITPTALKLMNQDSSECKVYLTRPCQYLDSSECSKKYWTSNRFDSKVIKTFDEALNSLKNSYKNKSFTLVGYSGGAAIAALVSSQRDDINRFISVAGNLDTFKWTSIHNISTLDGSLNPADFTKELENIEQYHLIGNQDDNIPKEVFLSYRSKFDRKDKINYRYFDATHNCCWEEPYKKFLQELK</sequence>